<dbReference type="SUPFAM" id="SSF56112">
    <property type="entry name" value="Protein kinase-like (PK-like)"/>
    <property type="match status" value="1"/>
</dbReference>
<dbReference type="EMBL" id="CP006650">
    <property type="protein sequence ID" value="AGT08059.1"/>
    <property type="molecule type" value="Genomic_DNA"/>
</dbReference>
<evidence type="ECO:0000313" key="2">
    <source>
        <dbReference type="EMBL" id="AGT08059.1"/>
    </source>
</evidence>
<sequence>MSPLPPATIGGGLLPDLPDLEGLVVTEVLRDRPDHAVFAVIWRDRPYFLKLFRNRDAADLVRETVKTLDRAAEALGQAENAVVKLRLALPEAGIILLDPVKGVQLTNAIAIATLPRRKMLIARAGGWLSTLTATRERGVFGPGFWLKGLEDRADRLDPDADAALIARHLERMRELAQDLRGADVERAMTHGDFTPDNFYLDGARLVGIDMQRGGQMAVVRDVGRFLVWLQSRRSEMPEVTRHGVSASDYAALRFVPGLLGGDQEPVLRFMMGEIMAAYYIDARGKVLRRMMLAGAMRRWQEEFG</sequence>
<dbReference type="InterPro" id="IPR011009">
    <property type="entry name" value="Kinase-like_dom_sf"/>
</dbReference>
<keyword evidence="3" id="KW-1185">Reference proteome</keyword>
<proteinExistence type="predicted"/>
<name>S5XLJ1_PARAH</name>
<accession>S5XLJ1</accession>
<feature type="domain" description="Aminoglycoside phosphotransferase" evidence="1">
    <location>
        <begin position="35"/>
        <end position="253"/>
    </location>
</feature>
<dbReference type="eggNOG" id="COG2334">
    <property type="taxonomic scope" value="Bacteria"/>
</dbReference>
<dbReference type="InterPro" id="IPR002575">
    <property type="entry name" value="Aminoglycoside_PTrfase"/>
</dbReference>
<protein>
    <recommendedName>
        <fullName evidence="1">Aminoglycoside phosphotransferase domain-containing protein</fullName>
    </recommendedName>
</protein>
<dbReference type="HOGENOM" id="CLU_923928_0_0_5"/>
<dbReference type="STRING" id="1367847.JCM7686_0950"/>
<dbReference type="Gene3D" id="3.90.1200.10">
    <property type="match status" value="1"/>
</dbReference>
<dbReference type="Proteomes" id="UP000015480">
    <property type="component" value="Chromosome"/>
</dbReference>
<organism evidence="2 3">
    <name type="scientific">Paracoccus aminophilus JCM 7686</name>
    <dbReference type="NCBI Taxonomy" id="1367847"/>
    <lineage>
        <taxon>Bacteria</taxon>
        <taxon>Pseudomonadati</taxon>
        <taxon>Pseudomonadota</taxon>
        <taxon>Alphaproteobacteria</taxon>
        <taxon>Rhodobacterales</taxon>
        <taxon>Paracoccaceae</taxon>
        <taxon>Paracoccus</taxon>
    </lineage>
</organism>
<evidence type="ECO:0000313" key="3">
    <source>
        <dbReference type="Proteomes" id="UP000015480"/>
    </source>
</evidence>
<reference evidence="2 3" key="1">
    <citation type="journal article" date="2014" name="BMC Genomics">
        <title>Architecture and functions of a multipartite genome of the methylotrophic bacterium Paracoccus aminophilus JCM 7686, containing primary and secondary chromids.</title>
        <authorList>
            <person name="Dziewit L."/>
            <person name="Czarnecki J."/>
            <person name="Wibberg D."/>
            <person name="Radlinska M."/>
            <person name="Mrozek P."/>
            <person name="Szymczak M."/>
            <person name="Schluter A."/>
            <person name="Puhler A."/>
            <person name="Bartosik D."/>
        </authorList>
    </citation>
    <scope>NUCLEOTIDE SEQUENCE [LARGE SCALE GENOMIC DNA]</scope>
    <source>
        <strain evidence="2">JCM 7686</strain>
    </source>
</reference>
<dbReference type="Pfam" id="PF01636">
    <property type="entry name" value="APH"/>
    <property type="match status" value="1"/>
</dbReference>
<dbReference type="PATRIC" id="fig|1367847.3.peg.913"/>
<evidence type="ECO:0000259" key="1">
    <source>
        <dbReference type="Pfam" id="PF01636"/>
    </source>
</evidence>
<dbReference type="OrthoDB" id="7831839at2"/>
<dbReference type="KEGG" id="pami:JCM7686_0950"/>
<dbReference type="RefSeq" id="WP_020949697.1">
    <property type="nucleotide sequence ID" value="NC_022041.1"/>
</dbReference>
<gene>
    <name evidence="2" type="ORF">JCM7686_0950</name>
</gene>
<dbReference type="AlphaFoldDB" id="S5XLJ1"/>